<name>A0A391PF17_9FIRM</name>
<accession>A0A391PF17</accession>
<reference evidence="3" key="1">
    <citation type="submission" date="2018-09" db="EMBL/GenBank/DDBJ databases">
        <title>Draft Genome Sequence of Mediterraneibacter sp. KCTC 15684.</title>
        <authorList>
            <person name="Kim J.S."/>
            <person name="Han K.I."/>
            <person name="Suh M.K."/>
            <person name="Lee K.C."/>
            <person name="Eom M.K."/>
            <person name="Lee J.H."/>
            <person name="Park S.H."/>
            <person name="Kang S.W."/>
            <person name="Park J.E."/>
            <person name="Oh B.S."/>
            <person name="Yu S.Y."/>
            <person name="Choi S.H."/>
            <person name="Lee D.H."/>
            <person name="Yoon H."/>
            <person name="Kim B."/>
            <person name="Yang S.J."/>
            <person name="Lee J.S."/>
        </authorList>
    </citation>
    <scope>NUCLEOTIDE SEQUENCE [LARGE SCALE GENOMIC DNA]</scope>
    <source>
        <strain evidence="3">KCTC 15684</strain>
    </source>
</reference>
<feature type="transmembrane region" description="Helical" evidence="1">
    <location>
        <begin position="148"/>
        <end position="165"/>
    </location>
</feature>
<keyword evidence="1" id="KW-0812">Transmembrane</keyword>
<gene>
    <name evidence="2" type="ORF">KGMB01110_28950</name>
</gene>
<dbReference type="RefSeq" id="WP_117602323.1">
    <property type="nucleotide sequence ID" value="NZ_BHGK01000005.1"/>
</dbReference>
<keyword evidence="1" id="KW-0472">Membrane</keyword>
<protein>
    <recommendedName>
        <fullName evidence="4">Stage II sporulation protein M</fullName>
    </recommendedName>
</protein>
<feature type="transmembrane region" description="Helical" evidence="1">
    <location>
        <begin position="7"/>
        <end position="25"/>
    </location>
</feature>
<evidence type="ECO:0000256" key="1">
    <source>
        <dbReference type="SAM" id="Phobius"/>
    </source>
</evidence>
<dbReference type="Proteomes" id="UP000265643">
    <property type="component" value="Unassembled WGS sequence"/>
</dbReference>
<feature type="transmembrane region" description="Helical" evidence="1">
    <location>
        <begin position="55"/>
        <end position="73"/>
    </location>
</feature>
<evidence type="ECO:0008006" key="4">
    <source>
        <dbReference type="Google" id="ProtNLM"/>
    </source>
</evidence>
<evidence type="ECO:0000313" key="3">
    <source>
        <dbReference type="Proteomes" id="UP000265643"/>
    </source>
</evidence>
<keyword evidence="1" id="KW-1133">Transmembrane helix</keyword>
<dbReference type="AlphaFoldDB" id="A0A391PF17"/>
<keyword evidence="3" id="KW-1185">Reference proteome</keyword>
<dbReference type="EMBL" id="BHGK01000005">
    <property type="protein sequence ID" value="GCA68459.1"/>
    <property type="molecule type" value="Genomic_DNA"/>
</dbReference>
<sequence>MGKGKHILILIFFTGLCLGVIYANWKLDTFLEQKGVFQTFFLSEYARITVQKKEYLFYLLKIRLIPLILLLALSVSRYRKPVGMIWLAGNSFLLGLLFVTAVLQRGIAGIVICLIGGFPQWCFYAPATLLLVWMDYRYPEVRWNKTKGFVLLMTFAIGILTEAYVNPVCMKIYLNSL</sequence>
<organism evidence="2 3">
    <name type="scientific">Mediterraneibacter butyricigenes</name>
    <dbReference type="NCBI Taxonomy" id="2316025"/>
    <lineage>
        <taxon>Bacteria</taxon>
        <taxon>Bacillati</taxon>
        <taxon>Bacillota</taxon>
        <taxon>Clostridia</taxon>
        <taxon>Lachnospirales</taxon>
        <taxon>Lachnospiraceae</taxon>
        <taxon>Mediterraneibacter</taxon>
    </lineage>
</organism>
<evidence type="ECO:0000313" key="2">
    <source>
        <dbReference type="EMBL" id="GCA68459.1"/>
    </source>
</evidence>
<proteinExistence type="predicted"/>
<feature type="transmembrane region" description="Helical" evidence="1">
    <location>
        <begin position="85"/>
        <end position="103"/>
    </location>
</feature>
<comment type="caution">
    <text evidence="2">The sequence shown here is derived from an EMBL/GenBank/DDBJ whole genome shotgun (WGS) entry which is preliminary data.</text>
</comment>
<feature type="transmembrane region" description="Helical" evidence="1">
    <location>
        <begin position="109"/>
        <end position="136"/>
    </location>
</feature>